<dbReference type="Gene3D" id="3.40.50.300">
    <property type="entry name" value="P-loop containing nucleotide triphosphate hydrolases"/>
    <property type="match status" value="3"/>
</dbReference>
<dbReference type="PROSITE" id="PS51192">
    <property type="entry name" value="HELICASE_ATP_BIND_1"/>
    <property type="match status" value="1"/>
</dbReference>
<keyword evidence="14" id="KW-0175">Coiled coil</keyword>
<dbReference type="EMBL" id="LCLF01000018">
    <property type="protein sequence ID" value="KKU12582.1"/>
    <property type="molecule type" value="Genomic_DNA"/>
</dbReference>
<evidence type="ECO:0000256" key="3">
    <source>
        <dbReference type="ARBA" id="ARBA00022490"/>
    </source>
</evidence>
<name>A0A837IGK6_9BACT</name>
<dbReference type="InterPro" id="IPR006935">
    <property type="entry name" value="Helicase/UvrB_N"/>
</dbReference>
<evidence type="ECO:0000256" key="10">
    <source>
        <dbReference type="ARBA" id="ARBA00026033"/>
    </source>
</evidence>
<dbReference type="GO" id="GO:0005524">
    <property type="term" value="F:ATP binding"/>
    <property type="evidence" value="ECO:0007669"/>
    <property type="project" value="UniProtKB-UniRule"/>
</dbReference>
<comment type="subunit">
    <text evidence="10 12 13">Forms a heterotetramer with UvrA during the search for lesions. Interacts with UvrC in an incision complex.</text>
</comment>
<keyword evidence="12 13" id="KW-0742">SOS response</keyword>
<dbReference type="InterPro" id="IPR027417">
    <property type="entry name" value="P-loop_NTPase"/>
</dbReference>
<gene>
    <name evidence="12" type="primary">uvrB</name>
    <name evidence="18" type="ORF">UX18_C0018G0008</name>
</gene>
<dbReference type="AlphaFoldDB" id="A0A837IGK6"/>
<accession>A0A837IGK6</accession>
<comment type="caution">
    <text evidence="18">The sequence shown here is derived from an EMBL/GenBank/DDBJ whole genome shotgun (WGS) entry which is preliminary data.</text>
</comment>
<evidence type="ECO:0000313" key="19">
    <source>
        <dbReference type="Proteomes" id="UP000034909"/>
    </source>
</evidence>
<dbReference type="CDD" id="cd18790">
    <property type="entry name" value="SF2_C_UvrB"/>
    <property type="match status" value="1"/>
</dbReference>
<evidence type="ECO:0000313" key="18">
    <source>
        <dbReference type="EMBL" id="KKU12582.1"/>
    </source>
</evidence>
<evidence type="ECO:0000256" key="14">
    <source>
        <dbReference type="SAM" id="Coils"/>
    </source>
</evidence>
<dbReference type="PANTHER" id="PTHR24029">
    <property type="entry name" value="UVRABC SYSTEM PROTEIN B"/>
    <property type="match status" value="1"/>
</dbReference>
<keyword evidence="7 12" id="KW-0067">ATP-binding</keyword>
<dbReference type="InterPro" id="IPR001943">
    <property type="entry name" value="UVR_dom"/>
</dbReference>
<feature type="domain" description="UVR" evidence="15">
    <location>
        <begin position="636"/>
        <end position="668"/>
    </location>
</feature>
<comment type="domain">
    <text evidence="12">The beta-hairpin motif is involved in DNA binding.</text>
</comment>
<dbReference type="Pfam" id="PF02151">
    <property type="entry name" value="UVR"/>
    <property type="match status" value="1"/>
</dbReference>
<dbReference type="SUPFAM" id="SSF46600">
    <property type="entry name" value="C-terminal UvrC-binding domain of UvrB"/>
    <property type="match status" value="1"/>
</dbReference>
<dbReference type="PROSITE" id="PS50151">
    <property type="entry name" value="UVR"/>
    <property type="match status" value="1"/>
</dbReference>
<dbReference type="HAMAP" id="MF_00204">
    <property type="entry name" value="UvrB"/>
    <property type="match status" value="1"/>
</dbReference>
<dbReference type="GO" id="GO:0016887">
    <property type="term" value="F:ATP hydrolysis activity"/>
    <property type="evidence" value="ECO:0007669"/>
    <property type="project" value="InterPro"/>
</dbReference>
<dbReference type="GO" id="GO:0009381">
    <property type="term" value="F:excinuclease ABC activity"/>
    <property type="evidence" value="ECO:0007669"/>
    <property type="project" value="UniProtKB-UniRule"/>
</dbReference>
<dbReference type="GO" id="GO:0005737">
    <property type="term" value="C:cytoplasm"/>
    <property type="evidence" value="ECO:0007669"/>
    <property type="project" value="UniProtKB-SubCell"/>
</dbReference>
<feature type="coiled-coil region" evidence="14">
    <location>
        <begin position="628"/>
        <end position="659"/>
    </location>
</feature>
<dbReference type="Gene3D" id="4.10.860.10">
    <property type="entry name" value="UVR domain"/>
    <property type="match status" value="1"/>
</dbReference>
<evidence type="ECO:0000256" key="12">
    <source>
        <dbReference type="HAMAP-Rule" id="MF_00204"/>
    </source>
</evidence>
<dbReference type="Proteomes" id="UP000034909">
    <property type="component" value="Unassembled WGS sequence"/>
</dbReference>
<feature type="binding site" evidence="12">
    <location>
        <begin position="38"/>
        <end position="45"/>
    </location>
    <ligand>
        <name>ATP</name>
        <dbReference type="ChEBI" id="CHEBI:30616"/>
    </ligand>
</feature>
<keyword evidence="3 12" id="KW-0963">Cytoplasm</keyword>
<evidence type="ECO:0000256" key="7">
    <source>
        <dbReference type="ARBA" id="ARBA00022840"/>
    </source>
</evidence>
<dbReference type="NCBIfam" id="TIGR00631">
    <property type="entry name" value="uvrb"/>
    <property type="match status" value="1"/>
</dbReference>
<keyword evidence="6 12" id="KW-0228">DNA excision</keyword>
<evidence type="ECO:0000256" key="8">
    <source>
        <dbReference type="ARBA" id="ARBA00022881"/>
    </source>
</evidence>
<evidence type="ECO:0000256" key="1">
    <source>
        <dbReference type="ARBA" id="ARBA00004496"/>
    </source>
</evidence>
<dbReference type="NCBIfam" id="NF003673">
    <property type="entry name" value="PRK05298.1"/>
    <property type="match status" value="1"/>
</dbReference>
<dbReference type="Pfam" id="PF17757">
    <property type="entry name" value="UvrB_inter"/>
    <property type="match status" value="1"/>
</dbReference>
<dbReference type="SUPFAM" id="SSF52540">
    <property type="entry name" value="P-loop containing nucleoside triphosphate hydrolases"/>
    <property type="match status" value="2"/>
</dbReference>
<proteinExistence type="inferred from homology"/>
<sequence>MSTFKLHEPYKPAGDQPKAIAQLTKLLTSGSRHQTLLGVTGSGKTFTMANVIANLGRPALVISHNKTLAAQLYQEFKTFFPENAVHYFVSYYDYYQPEAYIPQSDTYIEKDARINDFIDAMRHATTATALTRRDFVVVASVSCIYGIGDPAEYEKAALEIKEGLPISQRAFLKKLVEMQYERNDYEQRAGIFRVRGETVEIFSPAGDSVIRIEWNGNVIERISQTETPPSKSDFKTQKKSDFFPAGGLEGAGARKIFPAKHFVTPQDKLELALSNIELELKTRAAELKGAGKLLEAQRITQRTNFDLKMLREIGYTHGIENYSRQLSFRKPGEPPHTLLDYLPDDFITFIDESHMSIPQIRGMYNGDRARKQVLVDYGFRLPSAIDNRPLTFEEFNKKAEQAVYVSATPAEYEIKLSGEHIVEQIIRPTGLLDPQLEIRSANPPTGGQMPDVINEIQKRIKQKQRVLVTTLTKRMAEDLADFLKENQIKAEYIHSDIKTLERHKILTDLRKGAYDVIVGINLLREGIDLPEVSLVIILDADKEGFLRNAQTLIQTIGRAARHTGGTVLMYADITTDSMQKALEETERRRKIQEEHNAKHGITPQSIQRRISENIFGAESSVKKFDLTKMSKQMSKEKLKQELEEEMLEAAKELDFEKAAELRDLIKTL</sequence>
<dbReference type="GO" id="GO:0006289">
    <property type="term" value="P:nucleotide-excision repair"/>
    <property type="evidence" value="ECO:0007669"/>
    <property type="project" value="UniProtKB-UniRule"/>
</dbReference>
<evidence type="ECO:0000256" key="6">
    <source>
        <dbReference type="ARBA" id="ARBA00022769"/>
    </source>
</evidence>
<dbReference type="PANTHER" id="PTHR24029:SF0">
    <property type="entry name" value="UVRABC SYSTEM PROTEIN B"/>
    <property type="match status" value="1"/>
</dbReference>
<evidence type="ECO:0000259" key="16">
    <source>
        <dbReference type="PROSITE" id="PS51192"/>
    </source>
</evidence>
<comment type="function">
    <text evidence="12">The UvrABC repair system catalyzes the recognition and processing of DNA lesions. A damage recognition complex composed of 2 UvrA and 2 UvrB subunits scans DNA for abnormalities. Upon binding of the UvrA(2)B(2) complex to a putative damaged site, the DNA wraps around one UvrB monomer. DNA wrap is dependent on ATP binding by UvrB and probably causes local melting of the DNA helix, facilitating insertion of UvrB beta-hairpin between the DNA strands. Then UvrB probes one DNA strand for the presence of a lesion. If a lesion is found the UvrA subunits dissociate and the UvrB-DNA preincision complex is formed. This complex is subsequently bound by UvrC and the second UvrB is released. If no lesion is found, the DNA wraps around the other UvrB subunit that will check the other stand for damage.</text>
</comment>
<evidence type="ECO:0000256" key="2">
    <source>
        <dbReference type="ARBA" id="ARBA00008533"/>
    </source>
</evidence>
<dbReference type="InterPro" id="IPR041471">
    <property type="entry name" value="UvrB_inter"/>
</dbReference>
<evidence type="ECO:0000256" key="13">
    <source>
        <dbReference type="RuleBase" id="RU003587"/>
    </source>
</evidence>
<dbReference type="GO" id="GO:0003677">
    <property type="term" value="F:DNA binding"/>
    <property type="evidence" value="ECO:0007669"/>
    <property type="project" value="UniProtKB-UniRule"/>
</dbReference>
<keyword evidence="5 12" id="KW-0227">DNA damage</keyword>
<evidence type="ECO:0000259" key="15">
    <source>
        <dbReference type="PROSITE" id="PS50151"/>
    </source>
</evidence>
<reference evidence="18 19" key="1">
    <citation type="journal article" date="2015" name="Nature">
        <title>rRNA introns, odd ribosomes, and small enigmatic genomes across a large radiation of phyla.</title>
        <authorList>
            <person name="Brown C.T."/>
            <person name="Hug L.A."/>
            <person name="Thomas B.C."/>
            <person name="Sharon I."/>
            <person name="Castelle C.J."/>
            <person name="Singh A."/>
            <person name="Wilkins M.J."/>
            <person name="Williams K.H."/>
            <person name="Banfield J.F."/>
        </authorList>
    </citation>
    <scope>NUCLEOTIDE SEQUENCE [LARGE SCALE GENOMIC DNA]</scope>
</reference>
<protein>
    <recommendedName>
        <fullName evidence="11 12">UvrABC system protein B</fullName>
        <shortName evidence="12">Protein UvrB</shortName>
    </recommendedName>
    <alternativeName>
        <fullName evidence="12">Excinuclease ABC subunit B</fullName>
    </alternativeName>
</protein>
<dbReference type="SMART" id="SM00487">
    <property type="entry name" value="DEXDc"/>
    <property type="match status" value="1"/>
</dbReference>
<dbReference type="Pfam" id="PF00271">
    <property type="entry name" value="Helicase_C"/>
    <property type="match status" value="1"/>
</dbReference>
<comment type="subcellular location">
    <subcellularLocation>
        <location evidence="1 12 13">Cytoplasm</location>
    </subcellularLocation>
</comment>
<dbReference type="Pfam" id="PF04851">
    <property type="entry name" value="ResIII"/>
    <property type="match status" value="1"/>
</dbReference>
<dbReference type="SMART" id="SM00490">
    <property type="entry name" value="HELICc"/>
    <property type="match status" value="1"/>
</dbReference>
<dbReference type="InterPro" id="IPR004807">
    <property type="entry name" value="UvrB"/>
</dbReference>
<dbReference type="PROSITE" id="PS51194">
    <property type="entry name" value="HELICASE_CTER"/>
    <property type="match status" value="1"/>
</dbReference>
<evidence type="ECO:0000256" key="9">
    <source>
        <dbReference type="ARBA" id="ARBA00023204"/>
    </source>
</evidence>
<feature type="short sequence motif" description="Beta-hairpin" evidence="12">
    <location>
        <begin position="91"/>
        <end position="114"/>
    </location>
</feature>
<comment type="similarity">
    <text evidence="2 12 13">Belongs to the UvrB family.</text>
</comment>
<feature type="domain" description="Helicase ATP-binding" evidence="16">
    <location>
        <begin position="25"/>
        <end position="172"/>
    </location>
</feature>
<keyword evidence="9 12" id="KW-0234">DNA repair</keyword>
<feature type="domain" description="Helicase C-terminal" evidence="17">
    <location>
        <begin position="448"/>
        <end position="610"/>
    </location>
</feature>
<organism evidence="18 19">
    <name type="scientific">Candidatus Azambacteria bacterium GW2011_GWC2_45_7b</name>
    <dbReference type="NCBI Taxonomy" id="1618621"/>
    <lineage>
        <taxon>Bacteria</taxon>
        <taxon>Candidatus Azamiibacteriota</taxon>
    </lineage>
</organism>
<dbReference type="CDD" id="cd17916">
    <property type="entry name" value="DEXHc_UvrB"/>
    <property type="match status" value="1"/>
</dbReference>
<dbReference type="InterPro" id="IPR036876">
    <property type="entry name" value="UVR_dom_sf"/>
</dbReference>
<dbReference type="InterPro" id="IPR024759">
    <property type="entry name" value="UvrB_YAD/RRR_dom"/>
</dbReference>
<dbReference type="InterPro" id="IPR014001">
    <property type="entry name" value="Helicase_ATP-bd"/>
</dbReference>
<dbReference type="GO" id="GO:0009380">
    <property type="term" value="C:excinuclease repair complex"/>
    <property type="evidence" value="ECO:0007669"/>
    <property type="project" value="InterPro"/>
</dbReference>
<dbReference type="InterPro" id="IPR001650">
    <property type="entry name" value="Helicase_C-like"/>
</dbReference>
<keyword evidence="4 12" id="KW-0547">Nucleotide-binding</keyword>
<dbReference type="GO" id="GO:0009432">
    <property type="term" value="P:SOS response"/>
    <property type="evidence" value="ECO:0007669"/>
    <property type="project" value="UniProtKB-UniRule"/>
</dbReference>
<dbReference type="Pfam" id="PF12344">
    <property type="entry name" value="UvrB"/>
    <property type="match status" value="1"/>
</dbReference>
<evidence type="ECO:0000256" key="11">
    <source>
        <dbReference type="ARBA" id="ARBA00029504"/>
    </source>
</evidence>
<evidence type="ECO:0000256" key="5">
    <source>
        <dbReference type="ARBA" id="ARBA00022763"/>
    </source>
</evidence>
<evidence type="ECO:0000259" key="17">
    <source>
        <dbReference type="PROSITE" id="PS51194"/>
    </source>
</evidence>
<evidence type="ECO:0000256" key="4">
    <source>
        <dbReference type="ARBA" id="ARBA00022741"/>
    </source>
</evidence>
<keyword evidence="8 12" id="KW-0267">Excision nuclease</keyword>